<name>A0A2Z3H1M6_9BACT</name>
<feature type="compositionally biased region" description="Low complexity" evidence="1">
    <location>
        <begin position="69"/>
        <end position="79"/>
    </location>
</feature>
<dbReference type="OrthoDB" id="268363at2"/>
<gene>
    <name evidence="2" type="ORF">C1280_10865</name>
</gene>
<dbReference type="RefSeq" id="WP_010040190.1">
    <property type="nucleotide sequence ID" value="NZ_CP025958.1"/>
</dbReference>
<feature type="region of interest" description="Disordered" evidence="1">
    <location>
        <begin position="36"/>
        <end position="79"/>
    </location>
</feature>
<protein>
    <submittedName>
        <fullName evidence="2">Uncharacterized protein</fullName>
    </submittedName>
</protein>
<dbReference type="Proteomes" id="UP000245802">
    <property type="component" value="Chromosome"/>
</dbReference>
<evidence type="ECO:0000313" key="3">
    <source>
        <dbReference type="Proteomes" id="UP000245802"/>
    </source>
</evidence>
<reference evidence="2 3" key="1">
    <citation type="submission" date="2018-01" db="EMBL/GenBank/DDBJ databases">
        <title>G. obscuriglobus.</title>
        <authorList>
            <person name="Franke J."/>
            <person name="Blomberg W."/>
            <person name="Selmecki A."/>
        </authorList>
    </citation>
    <scope>NUCLEOTIDE SEQUENCE [LARGE SCALE GENOMIC DNA]</scope>
    <source>
        <strain evidence="2 3">DSM 5831</strain>
    </source>
</reference>
<sequence>MRRVLLASGVVVLLVVVVVAAQPPAPFPLTPLAPPGAPATQPTPAAAPPVVPPGAPGETTPPAPPKPLPIAGAPGAQPVQQAAAETALSKLLPLNAYPQNTQDAVRGVLLGAAWLAKMNEANGQFLHGYLPALRQPMPGDHDLRQAQAALALAQAAKFNGDKQHAAVANQAALRLLAFTKPDPNDPTCRVPVQMSLVCNRVGFAALVALTVYELPNPSEPLLVAAEQLCTFLATRLKPDGSVHYTDGPTDDPLKVDPAGVNEYPGLALQALAASGRTRPAEWKKDAVKNGVAHYRAVFRARPHPALAVTVSPAAVELYLQTKLAEAAAAAFEMNDWLCELQISPNDPRTPQYAGGFRAVVEGRASDAPAATVDAGRCVQSLACAYHLTRVTGDLTREAKYRPAVGFGVQFLCGLQFVETNTRHFEDTFRVKMLIGAFHLSPTDGNLRIDATGSALTGLLKFLASGAQNS</sequence>
<evidence type="ECO:0000256" key="1">
    <source>
        <dbReference type="SAM" id="MobiDB-lite"/>
    </source>
</evidence>
<organism evidence="2 3">
    <name type="scientific">Gemmata obscuriglobus</name>
    <dbReference type="NCBI Taxonomy" id="114"/>
    <lineage>
        <taxon>Bacteria</taxon>
        <taxon>Pseudomonadati</taxon>
        <taxon>Planctomycetota</taxon>
        <taxon>Planctomycetia</taxon>
        <taxon>Gemmatales</taxon>
        <taxon>Gemmataceae</taxon>
        <taxon>Gemmata</taxon>
    </lineage>
</organism>
<dbReference type="KEGG" id="gog:C1280_10865"/>
<feature type="compositionally biased region" description="Pro residues" evidence="1">
    <location>
        <begin position="45"/>
        <end position="68"/>
    </location>
</feature>
<evidence type="ECO:0000313" key="2">
    <source>
        <dbReference type="EMBL" id="AWM37466.1"/>
    </source>
</evidence>
<dbReference type="AlphaFoldDB" id="A0A2Z3H1M6"/>
<accession>A0A2Z3H1M6</accession>
<proteinExistence type="predicted"/>
<keyword evidence="3" id="KW-1185">Reference proteome</keyword>
<dbReference type="EMBL" id="CP025958">
    <property type="protein sequence ID" value="AWM37466.1"/>
    <property type="molecule type" value="Genomic_DNA"/>
</dbReference>